<name>B4I401_DROSE</name>
<protein>
    <submittedName>
        <fullName evidence="2">GM10636</fullName>
    </submittedName>
</protein>
<dbReference type="Proteomes" id="UP000001292">
    <property type="component" value="Unassembled WGS sequence"/>
</dbReference>
<keyword evidence="3" id="KW-1185">Reference proteome</keyword>
<reference evidence="2 3" key="1">
    <citation type="journal article" date="2007" name="Nature">
        <title>Evolution of genes and genomes on the Drosophila phylogeny.</title>
        <authorList>
            <consortium name="Drosophila 12 Genomes Consortium"/>
            <person name="Clark A.G."/>
            <person name="Eisen M.B."/>
            <person name="Smith D.R."/>
            <person name="Bergman C.M."/>
            <person name="Oliver B."/>
            <person name="Markow T.A."/>
            <person name="Kaufman T.C."/>
            <person name="Kellis M."/>
            <person name="Gelbart W."/>
            <person name="Iyer V.N."/>
            <person name="Pollard D.A."/>
            <person name="Sackton T.B."/>
            <person name="Larracuente A.M."/>
            <person name="Singh N.D."/>
            <person name="Abad J.P."/>
            <person name="Abt D.N."/>
            <person name="Adryan B."/>
            <person name="Aguade M."/>
            <person name="Akashi H."/>
            <person name="Anderson W.W."/>
            <person name="Aquadro C.F."/>
            <person name="Ardell D.H."/>
            <person name="Arguello R."/>
            <person name="Artieri C.G."/>
            <person name="Barbash D.A."/>
            <person name="Barker D."/>
            <person name="Barsanti P."/>
            <person name="Batterham P."/>
            <person name="Batzoglou S."/>
            <person name="Begun D."/>
            <person name="Bhutkar A."/>
            <person name="Blanco E."/>
            <person name="Bosak S.A."/>
            <person name="Bradley R.K."/>
            <person name="Brand A.D."/>
            <person name="Brent M.R."/>
            <person name="Brooks A.N."/>
            <person name="Brown R.H."/>
            <person name="Butlin R.K."/>
            <person name="Caggese C."/>
            <person name="Calvi B.R."/>
            <person name="Bernardo de Carvalho A."/>
            <person name="Caspi A."/>
            <person name="Castrezana S."/>
            <person name="Celniker S.E."/>
            <person name="Chang J.L."/>
            <person name="Chapple C."/>
            <person name="Chatterji S."/>
            <person name="Chinwalla A."/>
            <person name="Civetta A."/>
            <person name="Clifton S.W."/>
            <person name="Comeron J.M."/>
            <person name="Costello J.C."/>
            <person name="Coyne J.A."/>
            <person name="Daub J."/>
            <person name="David R.G."/>
            <person name="Delcher A.L."/>
            <person name="Delehaunty K."/>
            <person name="Do C.B."/>
            <person name="Ebling H."/>
            <person name="Edwards K."/>
            <person name="Eickbush T."/>
            <person name="Evans J.D."/>
            <person name="Filipski A."/>
            <person name="Findeiss S."/>
            <person name="Freyhult E."/>
            <person name="Fulton L."/>
            <person name="Fulton R."/>
            <person name="Garcia A.C."/>
            <person name="Gardiner A."/>
            <person name="Garfield D.A."/>
            <person name="Garvin B.E."/>
            <person name="Gibson G."/>
            <person name="Gilbert D."/>
            <person name="Gnerre S."/>
            <person name="Godfrey J."/>
            <person name="Good R."/>
            <person name="Gotea V."/>
            <person name="Gravely B."/>
            <person name="Greenberg A.J."/>
            <person name="Griffiths-Jones S."/>
            <person name="Gross S."/>
            <person name="Guigo R."/>
            <person name="Gustafson E.A."/>
            <person name="Haerty W."/>
            <person name="Hahn M.W."/>
            <person name="Halligan D.L."/>
            <person name="Halpern A.L."/>
            <person name="Halter G.M."/>
            <person name="Han M.V."/>
            <person name="Heger A."/>
            <person name="Hillier L."/>
            <person name="Hinrichs A.S."/>
            <person name="Holmes I."/>
            <person name="Hoskins R.A."/>
            <person name="Hubisz M.J."/>
            <person name="Hultmark D."/>
            <person name="Huntley M.A."/>
            <person name="Jaffe D.B."/>
            <person name="Jagadeeshan S."/>
            <person name="Jeck W.R."/>
            <person name="Johnson J."/>
            <person name="Jones C.D."/>
            <person name="Jordan W.C."/>
            <person name="Karpen G.H."/>
            <person name="Kataoka E."/>
            <person name="Keightley P.D."/>
            <person name="Kheradpour P."/>
            <person name="Kirkness E.F."/>
            <person name="Koerich L.B."/>
            <person name="Kristiansen K."/>
            <person name="Kudrna D."/>
            <person name="Kulathinal R.J."/>
            <person name="Kumar S."/>
            <person name="Kwok R."/>
            <person name="Lander E."/>
            <person name="Langley C.H."/>
            <person name="Lapoint R."/>
            <person name="Lazzaro B.P."/>
            <person name="Lee S.J."/>
            <person name="Levesque L."/>
            <person name="Li R."/>
            <person name="Lin C.F."/>
            <person name="Lin M.F."/>
            <person name="Lindblad-Toh K."/>
            <person name="Llopart A."/>
            <person name="Long M."/>
            <person name="Low L."/>
            <person name="Lozovsky E."/>
            <person name="Lu J."/>
            <person name="Luo M."/>
            <person name="Machado C.A."/>
            <person name="Makalowski W."/>
            <person name="Marzo M."/>
            <person name="Matsuda M."/>
            <person name="Matzkin L."/>
            <person name="McAllister B."/>
            <person name="McBride C.S."/>
            <person name="McKernan B."/>
            <person name="McKernan K."/>
            <person name="Mendez-Lago M."/>
            <person name="Minx P."/>
            <person name="Mollenhauer M.U."/>
            <person name="Montooth K."/>
            <person name="Mount S.M."/>
            <person name="Mu X."/>
            <person name="Myers E."/>
            <person name="Negre B."/>
            <person name="Newfeld S."/>
            <person name="Nielsen R."/>
            <person name="Noor M.A."/>
            <person name="O'Grady P."/>
            <person name="Pachter L."/>
            <person name="Papaceit M."/>
            <person name="Parisi M.J."/>
            <person name="Parisi M."/>
            <person name="Parts L."/>
            <person name="Pedersen J.S."/>
            <person name="Pesole G."/>
            <person name="Phillippy A.M."/>
            <person name="Ponting C.P."/>
            <person name="Pop M."/>
            <person name="Porcelli D."/>
            <person name="Powell J.R."/>
            <person name="Prohaska S."/>
            <person name="Pruitt K."/>
            <person name="Puig M."/>
            <person name="Quesneville H."/>
            <person name="Ram K.R."/>
            <person name="Rand D."/>
            <person name="Rasmussen M.D."/>
            <person name="Reed L.K."/>
            <person name="Reenan R."/>
            <person name="Reily A."/>
            <person name="Remington K.A."/>
            <person name="Rieger T.T."/>
            <person name="Ritchie M.G."/>
            <person name="Robin C."/>
            <person name="Rogers Y.H."/>
            <person name="Rohde C."/>
            <person name="Rozas J."/>
            <person name="Rubenfield M.J."/>
            <person name="Ruiz A."/>
            <person name="Russo S."/>
            <person name="Salzberg S.L."/>
            <person name="Sanchez-Gracia A."/>
            <person name="Saranga D.J."/>
            <person name="Sato H."/>
            <person name="Schaeffer S.W."/>
            <person name="Schatz M.C."/>
            <person name="Schlenke T."/>
            <person name="Schwartz R."/>
            <person name="Segarra C."/>
            <person name="Singh R.S."/>
            <person name="Sirot L."/>
            <person name="Sirota M."/>
            <person name="Sisneros N.B."/>
            <person name="Smith C.D."/>
            <person name="Smith T.F."/>
            <person name="Spieth J."/>
            <person name="Stage D.E."/>
            <person name="Stark A."/>
            <person name="Stephan W."/>
            <person name="Strausberg R.L."/>
            <person name="Strempel S."/>
            <person name="Sturgill D."/>
            <person name="Sutton G."/>
            <person name="Sutton G.G."/>
            <person name="Tao W."/>
            <person name="Teichmann S."/>
            <person name="Tobari Y.N."/>
            <person name="Tomimura Y."/>
            <person name="Tsolas J.M."/>
            <person name="Valente V.L."/>
            <person name="Venter E."/>
            <person name="Venter J.C."/>
            <person name="Vicario S."/>
            <person name="Vieira F.G."/>
            <person name="Vilella A.J."/>
            <person name="Villasante A."/>
            <person name="Walenz B."/>
            <person name="Wang J."/>
            <person name="Wasserman M."/>
            <person name="Watts T."/>
            <person name="Wilson D."/>
            <person name="Wilson R.K."/>
            <person name="Wing R.A."/>
            <person name="Wolfner M.F."/>
            <person name="Wong A."/>
            <person name="Wong G.K."/>
            <person name="Wu C.I."/>
            <person name="Wu G."/>
            <person name="Yamamoto D."/>
            <person name="Yang H.P."/>
            <person name="Yang S.P."/>
            <person name="Yorke J.A."/>
            <person name="Yoshida K."/>
            <person name="Zdobnov E."/>
            <person name="Zhang P."/>
            <person name="Zhang Y."/>
            <person name="Zimin A.V."/>
            <person name="Baldwin J."/>
            <person name="Abdouelleil A."/>
            <person name="Abdulkadir J."/>
            <person name="Abebe A."/>
            <person name="Abera B."/>
            <person name="Abreu J."/>
            <person name="Acer S.C."/>
            <person name="Aftuck L."/>
            <person name="Alexander A."/>
            <person name="An P."/>
            <person name="Anderson E."/>
            <person name="Anderson S."/>
            <person name="Arachi H."/>
            <person name="Azer M."/>
            <person name="Bachantsang P."/>
            <person name="Barry A."/>
            <person name="Bayul T."/>
            <person name="Berlin A."/>
            <person name="Bessette D."/>
            <person name="Bloom T."/>
            <person name="Blye J."/>
            <person name="Boguslavskiy L."/>
            <person name="Bonnet C."/>
            <person name="Boukhgalter B."/>
            <person name="Bourzgui I."/>
            <person name="Brown A."/>
            <person name="Cahill P."/>
            <person name="Channer S."/>
            <person name="Cheshatsang Y."/>
            <person name="Chuda L."/>
            <person name="Citroen M."/>
            <person name="Collymore A."/>
            <person name="Cooke P."/>
            <person name="Costello M."/>
            <person name="D'Aco K."/>
            <person name="Daza R."/>
            <person name="De Haan G."/>
            <person name="DeGray S."/>
            <person name="DeMaso C."/>
            <person name="Dhargay N."/>
            <person name="Dooley K."/>
            <person name="Dooley E."/>
            <person name="Doricent M."/>
            <person name="Dorje P."/>
            <person name="Dorjee K."/>
            <person name="Dupes A."/>
            <person name="Elong R."/>
            <person name="Falk J."/>
            <person name="Farina A."/>
            <person name="Faro S."/>
            <person name="Ferguson D."/>
            <person name="Fisher S."/>
            <person name="Foley C.D."/>
            <person name="Franke A."/>
            <person name="Friedrich D."/>
            <person name="Gadbois L."/>
            <person name="Gearin G."/>
            <person name="Gearin C.R."/>
            <person name="Giannoukos G."/>
            <person name="Goode T."/>
            <person name="Graham J."/>
            <person name="Grandbois E."/>
            <person name="Grewal S."/>
            <person name="Gyaltsen K."/>
            <person name="Hafez N."/>
            <person name="Hagos B."/>
            <person name="Hall J."/>
            <person name="Henson C."/>
            <person name="Hollinger A."/>
            <person name="Honan T."/>
            <person name="Huard M.D."/>
            <person name="Hughes L."/>
            <person name="Hurhula B."/>
            <person name="Husby M.E."/>
            <person name="Kamat A."/>
            <person name="Kanga B."/>
            <person name="Kashin S."/>
            <person name="Khazanovich D."/>
            <person name="Kisner P."/>
            <person name="Lance K."/>
            <person name="Lara M."/>
            <person name="Lee W."/>
            <person name="Lennon N."/>
            <person name="Letendre F."/>
            <person name="LeVine R."/>
            <person name="Lipovsky A."/>
            <person name="Liu X."/>
            <person name="Liu J."/>
            <person name="Liu S."/>
            <person name="Lokyitsang T."/>
            <person name="Lokyitsang Y."/>
            <person name="Lubonja R."/>
            <person name="Lui A."/>
            <person name="MacDonald P."/>
            <person name="Magnisalis V."/>
            <person name="Maru K."/>
            <person name="Matthews C."/>
            <person name="McCusker W."/>
            <person name="McDonough S."/>
            <person name="Mehta T."/>
            <person name="Meldrim J."/>
            <person name="Meneus L."/>
            <person name="Mihai O."/>
            <person name="Mihalev A."/>
            <person name="Mihova T."/>
            <person name="Mittelman R."/>
            <person name="Mlenga V."/>
            <person name="Montmayeur A."/>
            <person name="Mulrain L."/>
            <person name="Navidi A."/>
            <person name="Naylor J."/>
            <person name="Negash T."/>
            <person name="Nguyen T."/>
            <person name="Nguyen N."/>
            <person name="Nicol R."/>
            <person name="Norbu C."/>
            <person name="Norbu N."/>
            <person name="Novod N."/>
            <person name="O'Neill B."/>
            <person name="Osman S."/>
            <person name="Markiewicz E."/>
            <person name="Oyono O.L."/>
            <person name="Patti C."/>
            <person name="Phunkhang P."/>
            <person name="Pierre F."/>
            <person name="Priest M."/>
            <person name="Raghuraman S."/>
            <person name="Rege F."/>
            <person name="Reyes R."/>
            <person name="Rise C."/>
            <person name="Rogov P."/>
            <person name="Ross K."/>
            <person name="Ryan E."/>
            <person name="Settipalli S."/>
            <person name="Shea T."/>
            <person name="Sherpa N."/>
            <person name="Shi L."/>
            <person name="Shih D."/>
            <person name="Sparrow T."/>
            <person name="Spaulding J."/>
            <person name="Stalker J."/>
            <person name="Stange-Thomann N."/>
            <person name="Stavropoulos S."/>
            <person name="Stone C."/>
            <person name="Strader C."/>
            <person name="Tesfaye S."/>
            <person name="Thomson T."/>
            <person name="Thoulutsang Y."/>
            <person name="Thoulutsang D."/>
            <person name="Topham K."/>
            <person name="Topping I."/>
            <person name="Tsamla T."/>
            <person name="Vassiliev H."/>
            <person name="Vo A."/>
            <person name="Wangchuk T."/>
            <person name="Wangdi T."/>
            <person name="Weiand M."/>
            <person name="Wilkinson J."/>
            <person name="Wilson A."/>
            <person name="Yadav S."/>
            <person name="Young G."/>
            <person name="Yu Q."/>
            <person name="Zembek L."/>
            <person name="Zhong D."/>
            <person name="Zimmer A."/>
            <person name="Zwirko Z."/>
            <person name="Jaffe D.B."/>
            <person name="Alvarez P."/>
            <person name="Brockman W."/>
            <person name="Butler J."/>
            <person name="Chin C."/>
            <person name="Gnerre S."/>
            <person name="Grabherr M."/>
            <person name="Kleber M."/>
            <person name="Mauceli E."/>
            <person name="MacCallum I."/>
        </authorList>
    </citation>
    <scope>NUCLEOTIDE SEQUENCE [LARGE SCALE GENOMIC DNA]</scope>
    <source>
        <strain evidence="3">Rob3c / Tucson 14021-0248.25</strain>
    </source>
</reference>
<proteinExistence type="predicted"/>
<evidence type="ECO:0000256" key="1">
    <source>
        <dbReference type="SAM" id="MobiDB-lite"/>
    </source>
</evidence>
<dbReference type="HOGENOM" id="CLU_2529879_0_0_1"/>
<evidence type="ECO:0000313" key="2">
    <source>
        <dbReference type="EMBL" id="EDW54944.1"/>
    </source>
</evidence>
<accession>B4I401</accession>
<evidence type="ECO:0000313" key="3">
    <source>
        <dbReference type="Proteomes" id="UP000001292"/>
    </source>
</evidence>
<sequence>MPLKGMPDEPISRPSPSPNPSSIPPVRTRRLEGTGLGHGPWPKSGVLDPETAAVAVDKFVGVRFNCGNSASATHPSHRWTWLKS</sequence>
<feature type="compositionally biased region" description="Basic and acidic residues" evidence="1">
    <location>
        <begin position="1"/>
        <end position="11"/>
    </location>
</feature>
<feature type="region of interest" description="Disordered" evidence="1">
    <location>
        <begin position="1"/>
        <end position="47"/>
    </location>
</feature>
<feature type="compositionally biased region" description="Pro residues" evidence="1">
    <location>
        <begin position="13"/>
        <end position="23"/>
    </location>
</feature>
<organism evidence="3">
    <name type="scientific">Drosophila sechellia</name>
    <name type="common">Fruit fly</name>
    <dbReference type="NCBI Taxonomy" id="7238"/>
    <lineage>
        <taxon>Eukaryota</taxon>
        <taxon>Metazoa</taxon>
        <taxon>Ecdysozoa</taxon>
        <taxon>Arthropoda</taxon>
        <taxon>Hexapoda</taxon>
        <taxon>Insecta</taxon>
        <taxon>Pterygota</taxon>
        <taxon>Neoptera</taxon>
        <taxon>Endopterygota</taxon>
        <taxon>Diptera</taxon>
        <taxon>Brachycera</taxon>
        <taxon>Muscomorpha</taxon>
        <taxon>Ephydroidea</taxon>
        <taxon>Drosophilidae</taxon>
        <taxon>Drosophila</taxon>
        <taxon>Sophophora</taxon>
    </lineage>
</organism>
<gene>
    <name evidence="2" type="primary">Dsec\GM10636</name>
    <name evidence="2" type="ORF">Dsec_GM10636</name>
</gene>
<dbReference type="EMBL" id="CH480821">
    <property type="protein sequence ID" value="EDW54944.1"/>
    <property type="molecule type" value="Genomic_DNA"/>
</dbReference>
<dbReference type="AlphaFoldDB" id="B4I401"/>